<keyword evidence="11" id="KW-1185">Reference proteome</keyword>
<feature type="domain" description="Glutaredoxin" evidence="9">
    <location>
        <begin position="21"/>
        <end position="85"/>
    </location>
</feature>
<evidence type="ECO:0000256" key="2">
    <source>
        <dbReference type="ARBA" id="ARBA00022714"/>
    </source>
</evidence>
<dbReference type="GO" id="GO:0046872">
    <property type="term" value="F:metal ion binding"/>
    <property type="evidence" value="ECO:0007669"/>
    <property type="project" value="UniProtKB-KW"/>
</dbReference>
<dbReference type="PANTHER" id="PTHR10293">
    <property type="entry name" value="GLUTAREDOXIN FAMILY MEMBER"/>
    <property type="match status" value="1"/>
</dbReference>
<keyword evidence="3 8" id="KW-0479">Metal-binding</keyword>
<keyword evidence="6" id="KW-0676">Redox-active center</keyword>
<evidence type="ECO:0000256" key="8">
    <source>
        <dbReference type="PIRSR" id="PIRSR005894-2"/>
    </source>
</evidence>
<evidence type="ECO:0000256" key="7">
    <source>
        <dbReference type="ARBA" id="ARBA00067618"/>
    </source>
</evidence>
<feature type="binding site" evidence="8">
    <location>
        <position position="33"/>
    </location>
    <ligand>
        <name>[2Fe-2S] cluster</name>
        <dbReference type="ChEBI" id="CHEBI:190135"/>
        <note>ligand shared between dimeric partners</note>
    </ligand>
</feature>
<dbReference type="Gene3D" id="3.40.30.10">
    <property type="entry name" value="Glutaredoxin"/>
    <property type="match status" value="1"/>
</dbReference>
<dbReference type="GO" id="GO:0051537">
    <property type="term" value="F:2 iron, 2 sulfur cluster binding"/>
    <property type="evidence" value="ECO:0007669"/>
    <property type="project" value="UniProtKB-KW"/>
</dbReference>
<comment type="similarity">
    <text evidence="1">Belongs to the glutaredoxin family. Monothiol subfamily.</text>
</comment>
<dbReference type="FunFam" id="3.40.30.10:FF:000005">
    <property type="entry name" value="Glutaredoxin 5"/>
    <property type="match status" value="1"/>
</dbReference>
<feature type="non-terminal residue" evidence="10">
    <location>
        <position position="1"/>
    </location>
</feature>
<dbReference type="STRING" id="215637.A0A4P9ZWM7"/>
<name>A0A4P9ZWM7_9FUNG</name>
<proteinExistence type="inferred from homology"/>
<dbReference type="CDD" id="cd03028">
    <property type="entry name" value="GRX_PICOT_like"/>
    <property type="match status" value="1"/>
</dbReference>
<dbReference type="GO" id="GO:0044571">
    <property type="term" value="P:[2Fe-2S] cluster assembly"/>
    <property type="evidence" value="ECO:0007669"/>
    <property type="project" value="UniProtKB-ARBA"/>
</dbReference>
<keyword evidence="4 8" id="KW-0408">Iron</keyword>
<reference evidence="11" key="1">
    <citation type="journal article" date="2018" name="Nat. Microbiol.">
        <title>Leveraging single-cell genomics to expand the fungal tree of life.</title>
        <authorList>
            <person name="Ahrendt S.R."/>
            <person name="Quandt C.A."/>
            <person name="Ciobanu D."/>
            <person name="Clum A."/>
            <person name="Salamov A."/>
            <person name="Andreopoulos B."/>
            <person name="Cheng J.F."/>
            <person name="Woyke T."/>
            <person name="Pelin A."/>
            <person name="Henrissat B."/>
            <person name="Reynolds N.K."/>
            <person name="Benny G.L."/>
            <person name="Smith M.E."/>
            <person name="James T.Y."/>
            <person name="Grigoriev I.V."/>
        </authorList>
    </citation>
    <scope>NUCLEOTIDE SEQUENCE [LARGE SCALE GENOMIC DNA]</scope>
    <source>
        <strain evidence="11">RSA 468</strain>
    </source>
</reference>
<evidence type="ECO:0000256" key="5">
    <source>
        <dbReference type="ARBA" id="ARBA00023014"/>
    </source>
</evidence>
<evidence type="ECO:0000259" key="9">
    <source>
        <dbReference type="Pfam" id="PF00462"/>
    </source>
</evidence>
<keyword evidence="2 8" id="KW-0001">2Fe-2S</keyword>
<dbReference type="AlphaFoldDB" id="A0A4P9ZWM7"/>
<sequence>RSITDAAKATIESNIKNNDICVFMKGTPEQPMCGFSRATVTILEVQGVQKFKGVNVLEDPEIRDGIKEFSQWPTIPQVYIKGEFVGGCDIMLNMHKSGELEELLVKEKLIEPLPSE</sequence>
<dbReference type="GO" id="GO:0005759">
    <property type="term" value="C:mitochondrial matrix"/>
    <property type="evidence" value="ECO:0007669"/>
    <property type="project" value="TreeGrafter"/>
</dbReference>
<evidence type="ECO:0000256" key="3">
    <source>
        <dbReference type="ARBA" id="ARBA00022723"/>
    </source>
</evidence>
<dbReference type="InterPro" id="IPR014434">
    <property type="entry name" value="Monothiol_GRX"/>
</dbReference>
<dbReference type="PROSITE" id="PS51354">
    <property type="entry name" value="GLUTAREDOXIN_2"/>
    <property type="match status" value="1"/>
</dbReference>
<gene>
    <name evidence="10" type="ORF">BJ085DRAFT_6368</name>
</gene>
<organism evidence="10 11">
    <name type="scientific">Dimargaris cristalligena</name>
    <dbReference type="NCBI Taxonomy" id="215637"/>
    <lineage>
        <taxon>Eukaryota</taxon>
        <taxon>Fungi</taxon>
        <taxon>Fungi incertae sedis</taxon>
        <taxon>Zoopagomycota</taxon>
        <taxon>Kickxellomycotina</taxon>
        <taxon>Dimargaritomycetes</taxon>
        <taxon>Dimargaritales</taxon>
        <taxon>Dimargaritaceae</taxon>
        <taxon>Dimargaris</taxon>
    </lineage>
</organism>
<feature type="non-terminal residue" evidence="10">
    <location>
        <position position="116"/>
    </location>
</feature>
<dbReference type="InterPro" id="IPR033658">
    <property type="entry name" value="GRX_PICOT-like"/>
</dbReference>
<dbReference type="InterPro" id="IPR004480">
    <property type="entry name" value="Monothiol_GRX-rel"/>
</dbReference>
<dbReference type="Pfam" id="PF00462">
    <property type="entry name" value="Glutaredoxin"/>
    <property type="match status" value="1"/>
</dbReference>
<dbReference type="InterPro" id="IPR002109">
    <property type="entry name" value="Glutaredoxin"/>
</dbReference>
<dbReference type="GO" id="GO:0015036">
    <property type="term" value="F:disulfide oxidoreductase activity"/>
    <property type="evidence" value="ECO:0007669"/>
    <property type="project" value="InterPro"/>
</dbReference>
<dbReference type="NCBIfam" id="TIGR00365">
    <property type="entry name" value="Grx4 family monothiol glutaredoxin"/>
    <property type="match status" value="1"/>
</dbReference>
<evidence type="ECO:0000313" key="11">
    <source>
        <dbReference type="Proteomes" id="UP000268162"/>
    </source>
</evidence>
<dbReference type="Proteomes" id="UP000268162">
    <property type="component" value="Unassembled WGS sequence"/>
</dbReference>
<protein>
    <recommendedName>
        <fullName evidence="7">Monothiol glutaredoxin-5, mitochondrial</fullName>
    </recommendedName>
</protein>
<accession>A0A4P9ZWM7</accession>
<dbReference type="PANTHER" id="PTHR10293:SF16">
    <property type="entry name" value="GLUTAREDOXIN-RELATED PROTEIN 5, MITOCHONDRIAL"/>
    <property type="match status" value="1"/>
</dbReference>
<evidence type="ECO:0000313" key="10">
    <source>
        <dbReference type="EMBL" id="RKP38075.1"/>
    </source>
</evidence>
<evidence type="ECO:0000256" key="4">
    <source>
        <dbReference type="ARBA" id="ARBA00023004"/>
    </source>
</evidence>
<dbReference type="EMBL" id="ML002407">
    <property type="protein sequence ID" value="RKP38075.1"/>
    <property type="molecule type" value="Genomic_DNA"/>
</dbReference>
<dbReference type="PIRSF" id="PIRSF005894">
    <property type="entry name" value="Monothiol_GRX"/>
    <property type="match status" value="1"/>
</dbReference>
<keyword evidence="5 8" id="KW-0411">Iron-sulfur</keyword>
<evidence type="ECO:0000256" key="6">
    <source>
        <dbReference type="ARBA" id="ARBA00023284"/>
    </source>
</evidence>
<evidence type="ECO:0000256" key="1">
    <source>
        <dbReference type="ARBA" id="ARBA00009630"/>
    </source>
</evidence>
<dbReference type="SUPFAM" id="SSF52833">
    <property type="entry name" value="Thioredoxin-like"/>
    <property type="match status" value="1"/>
</dbReference>
<dbReference type="InterPro" id="IPR036249">
    <property type="entry name" value="Thioredoxin-like_sf"/>
</dbReference>